<dbReference type="InterPro" id="IPR002201">
    <property type="entry name" value="Glyco_trans_9"/>
</dbReference>
<dbReference type="GO" id="GO:0009244">
    <property type="term" value="P:lipopolysaccharide core region biosynthetic process"/>
    <property type="evidence" value="ECO:0007669"/>
    <property type="project" value="TreeGrafter"/>
</dbReference>
<gene>
    <name evidence="3" type="ORF">ETSY2_10935</name>
</gene>
<organism evidence="3 4">
    <name type="scientific">Candidatus Entotheonella gemina</name>
    <dbReference type="NCBI Taxonomy" id="1429439"/>
    <lineage>
        <taxon>Bacteria</taxon>
        <taxon>Pseudomonadati</taxon>
        <taxon>Nitrospinota/Tectimicrobiota group</taxon>
        <taxon>Candidatus Tectimicrobiota</taxon>
        <taxon>Candidatus Entotheonellia</taxon>
        <taxon>Candidatus Entotheonellales</taxon>
        <taxon>Candidatus Entotheonellaceae</taxon>
        <taxon>Candidatus Entotheonella</taxon>
    </lineage>
</organism>
<proteinExistence type="predicted"/>
<protein>
    <submittedName>
        <fullName evidence="3">Uncharacterized protein</fullName>
    </submittedName>
</protein>
<evidence type="ECO:0000313" key="3">
    <source>
        <dbReference type="EMBL" id="ETX07482.1"/>
    </source>
</evidence>
<evidence type="ECO:0000256" key="1">
    <source>
        <dbReference type="ARBA" id="ARBA00022676"/>
    </source>
</evidence>
<dbReference type="CDD" id="cd03789">
    <property type="entry name" value="GT9_LPS_heptosyltransferase"/>
    <property type="match status" value="1"/>
</dbReference>
<reference evidence="3 4" key="1">
    <citation type="journal article" date="2014" name="Nature">
        <title>An environmental bacterial taxon with a large and distinct metabolic repertoire.</title>
        <authorList>
            <person name="Wilson M.C."/>
            <person name="Mori T."/>
            <person name="Ruckert C."/>
            <person name="Uria A.R."/>
            <person name="Helf M.J."/>
            <person name="Takada K."/>
            <person name="Gernert C."/>
            <person name="Steffens U.A."/>
            <person name="Heycke N."/>
            <person name="Schmitt S."/>
            <person name="Rinke C."/>
            <person name="Helfrich E.J."/>
            <person name="Brachmann A.O."/>
            <person name="Gurgui C."/>
            <person name="Wakimoto T."/>
            <person name="Kracht M."/>
            <person name="Crusemann M."/>
            <person name="Hentschel U."/>
            <person name="Abe I."/>
            <person name="Matsunaga S."/>
            <person name="Kalinowski J."/>
            <person name="Takeyama H."/>
            <person name="Piel J."/>
        </authorList>
    </citation>
    <scope>NUCLEOTIDE SEQUENCE [LARGE SCALE GENOMIC DNA]</scope>
    <source>
        <strain evidence="4">TSY2</strain>
    </source>
</reference>
<accession>W4MCY1</accession>
<dbReference type="GO" id="GO:0005829">
    <property type="term" value="C:cytosol"/>
    <property type="evidence" value="ECO:0007669"/>
    <property type="project" value="TreeGrafter"/>
</dbReference>
<dbReference type="InterPro" id="IPR051199">
    <property type="entry name" value="LPS_LOS_Heptosyltrfase"/>
</dbReference>
<dbReference type="AlphaFoldDB" id="W4MCY1"/>
<comment type="caution">
    <text evidence="3">The sequence shown here is derived from an EMBL/GenBank/DDBJ whole genome shotgun (WGS) entry which is preliminary data.</text>
</comment>
<dbReference type="HOGENOM" id="CLU_038371_3_0_7"/>
<evidence type="ECO:0000256" key="2">
    <source>
        <dbReference type="ARBA" id="ARBA00022679"/>
    </source>
</evidence>
<dbReference type="PANTHER" id="PTHR30160">
    <property type="entry name" value="TETRAACYLDISACCHARIDE 4'-KINASE-RELATED"/>
    <property type="match status" value="1"/>
</dbReference>
<dbReference type="SUPFAM" id="SSF53756">
    <property type="entry name" value="UDP-Glycosyltransferase/glycogen phosphorylase"/>
    <property type="match status" value="1"/>
</dbReference>
<keyword evidence="1" id="KW-0328">Glycosyltransferase</keyword>
<dbReference type="Proteomes" id="UP000019140">
    <property type="component" value="Unassembled WGS sequence"/>
</dbReference>
<sequence length="340" mass="38107">MERILVIQFRMIGDVLLNTPVVRALRQHYPQSYLAYCTEPIPAQVLRNNPYLDDILIQPRPATWCQQLAMISRVRQQRFDLVVDLMGNPRSALLTLLSGARHRLAFARFPRSLCYNHLVARTPEIVDYTVLERLRLLAPLGIHTTDIALDMVYTDEERAKVAAFLQRHGITPHDLLICVDPTSYVPTREWPGAYFSQLADLLHQRLGARVCLLWGPGEEAKVQAIAAAATSQPLLNPPWELTHLAALLDRTDFFVGNDSAPKHIAVSQGTPTLSITGAQNHVNWVSPEAQHQAVFAGLPCQPCFQRHCGPPLDIACMRTLSVDTVFDAVQALKPWVPKLK</sequence>
<keyword evidence="4" id="KW-1185">Reference proteome</keyword>
<keyword evidence="2" id="KW-0808">Transferase</keyword>
<dbReference type="PANTHER" id="PTHR30160:SF1">
    <property type="entry name" value="LIPOPOLYSACCHARIDE 1,2-N-ACETYLGLUCOSAMINETRANSFERASE-RELATED"/>
    <property type="match status" value="1"/>
</dbReference>
<dbReference type="GO" id="GO:0008713">
    <property type="term" value="F:ADP-heptose-lipopolysaccharide heptosyltransferase activity"/>
    <property type="evidence" value="ECO:0007669"/>
    <property type="project" value="TreeGrafter"/>
</dbReference>
<dbReference type="Pfam" id="PF01075">
    <property type="entry name" value="Glyco_transf_9"/>
    <property type="match status" value="1"/>
</dbReference>
<dbReference type="EMBL" id="AZHX01000442">
    <property type="protein sequence ID" value="ETX07482.1"/>
    <property type="molecule type" value="Genomic_DNA"/>
</dbReference>
<dbReference type="Gene3D" id="3.40.50.2000">
    <property type="entry name" value="Glycogen Phosphorylase B"/>
    <property type="match status" value="2"/>
</dbReference>
<name>W4MCY1_9BACT</name>
<evidence type="ECO:0000313" key="4">
    <source>
        <dbReference type="Proteomes" id="UP000019140"/>
    </source>
</evidence>